<reference evidence="2 3" key="1">
    <citation type="submission" date="2022-05" db="EMBL/GenBank/DDBJ databases">
        <authorList>
            <person name="Jo J.-H."/>
            <person name="Im W.-T."/>
        </authorList>
    </citation>
    <scope>NUCLEOTIDE SEQUENCE [LARGE SCALE GENOMIC DNA]</scope>
    <source>
        <strain evidence="2 3">NSE70-1</strain>
    </source>
</reference>
<feature type="chain" id="PRO_5046939387" description="CopL family metal-binding regulatory protein" evidence="1">
    <location>
        <begin position="17"/>
        <end position="115"/>
    </location>
</feature>
<gene>
    <name evidence="2" type="ORF">LZ496_05470</name>
</gene>
<evidence type="ECO:0008006" key="4">
    <source>
        <dbReference type="Google" id="ProtNLM"/>
    </source>
</evidence>
<sequence>MSVRLLLFMLVATALAFAPFVMPMAEASAAPAGHHEAAMNGSMAGHCDDTPAPAPAKSDHHKAKPCCAAGCMAAATIPTAGDAAVVLTHVAKRPGLDRFHRGHLAEIATPPPRRA</sequence>
<dbReference type="EMBL" id="JAMGBA010000001">
    <property type="protein sequence ID" value="MCL6698231.1"/>
    <property type="molecule type" value="Genomic_DNA"/>
</dbReference>
<evidence type="ECO:0000313" key="2">
    <source>
        <dbReference type="EMBL" id="MCL6698231.1"/>
    </source>
</evidence>
<dbReference type="RefSeq" id="WP_249903577.1">
    <property type="nucleotide sequence ID" value="NZ_JAMGBA010000001.1"/>
</dbReference>
<organism evidence="2 3">
    <name type="scientific">Sphingomonas caseinilyticus</name>
    <dbReference type="NCBI Taxonomy" id="2908205"/>
    <lineage>
        <taxon>Bacteria</taxon>
        <taxon>Pseudomonadati</taxon>
        <taxon>Pseudomonadota</taxon>
        <taxon>Alphaproteobacteria</taxon>
        <taxon>Sphingomonadales</taxon>
        <taxon>Sphingomonadaceae</taxon>
        <taxon>Sphingomonas</taxon>
    </lineage>
</organism>
<keyword evidence="1" id="KW-0732">Signal</keyword>
<proteinExistence type="predicted"/>
<dbReference type="Proteomes" id="UP001203410">
    <property type="component" value="Unassembled WGS sequence"/>
</dbReference>
<accession>A0ABT0RTE3</accession>
<evidence type="ECO:0000256" key="1">
    <source>
        <dbReference type="SAM" id="SignalP"/>
    </source>
</evidence>
<feature type="signal peptide" evidence="1">
    <location>
        <begin position="1"/>
        <end position="16"/>
    </location>
</feature>
<keyword evidence="3" id="KW-1185">Reference proteome</keyword>
<comment type="caution">
    <text evidence="2">The sequence shown here is derived from an EMBL/GenBank/DDBJ whole genome shotgun (WGS) entry which is preliminary data.</text>
</comment>
<protein>
    <recommendedName>
        <fullName evidence="4">CopL family metal-binding regulatory protein</fullName>
    </recommendedName>
</protein>
<evidence type="ECO:0000313" key="3">
    <source>
        <dbReference type="Proteomes" id="UP001203410"/>
    </source>
</evidence>
<name>A0ABT0RTE3_9SPHN</name>